<proteinExistence type="predicted"/>
<keyword evidence="1" id="KW-0675">Receptor</keyword>
<protein>
    <submittedName>
        <fullName evidence="1">Ephrin type-A receptor 2</fullName>
    </submittedName>
</protein>
<sequence>MYRRQDAIRAKGFAMTDSRHTYEDPALPVDYGKIRVGL</sequence>
<evidence type="ECO:0000313" key="1">
    <source>
        <dbReference type="EMBL" id="DAF58894.1"/>
    </source>
</evidence>
<accession>A0A8S5T6M3</accession>
<reference evidence="1" key="1">
    <citation type="journal article" date="2021" name="Proc. Natl. Acad. Sci. U.S.A.">
        <title>A Catalog of Tens of Thousands of Viruses from Human Metagenomes Reveals Hidden Associations with Chronic Diseases.</title>
        <authorList>
            <person name="Tisza M.J."/>
            <person name="Buck C.B."/>
        </authorList>
    </citation>
    <scope>NUCLEOTIDE SEQUENCE</scope>
    <source>
        <strain evidence="1">CtxMM9</strain>
    </source>
</reference>
<organism evidence="1">
    <name type="scientific">Siphoviridae sp. ctxMM9</name>
    <dbReference type="NCBI Taxonomy" id="2827973"/>
    <lineage>
        <taxon>Viruses</taxon>
        <taxon>Duplodnaviria</taxon>
        <taxon>Heunggongvirae</taxon>
        <taxon>Uroviricota</taxon>
        <taxon>Caudoviricetes</taxon>
    </lineage>
</organism>
<name>A0A8S5T6M3_9CAUD</name>
<dbReference type="EMBL" id="BK032759">
    <property type="protein sequence ID" value="DAF58894.1"/>
    <property type="molecule type" value="Genomic_DNA"/>
</dbReference>